<reference evidence="3" key="2">
    <citation type="submission" date="2017-12" db="EMBL/GenBank/DDBJ databases">
        <title>Genome sequence of the Bar-tailed Godwit (Limosa lapponica baueri).</title>
        <authorList>
            <person name="Lima N.C.B."/>
            <person name="Parody-Merino A.M."/>
            <person name="Battley P.F."/>
            <person name="Fidler A.E."/>
            <person name="Prosdocimi F."/>
        </authorList>
    </citation>
    <scope>NUCLEOTIDE SEQUENCE [LARGE SCALE GENOMIC DNA]</scope>
</reference>
<dbReference type="AlphaFoldDB" id="A0A2I0U6V4"/>
<organism evidence="2 3">
    <name type="scientific">Limosa lapponica baueri</name>
    <dbReference type="NCBI Taxonomy" id="1758121"/>
    <lineage>
        <taxon>Eukaryota</taxon>
        <taxon>Metazoa</taxon>
        <taxon>Chordata</taxon>
        <taxon>Craniata</taxon>
        <taxon>Vertebrata</taxon>
        <taxon>Euteleostomi</taxon>
        <taxon>Archelosauria</taxon>
        <taxon>Archosauria</taxon>
        <taxon>Dinosauria</taxon>
        <taxon>Saurischia</taxon>
        <taxon>Theropoda</taxon>
        <taxon>Coelurosauria</taxon>
        <taxon>Aves</taxon>
        <taxon>Neognathae</taxon>
        <taxon>Neoaves</taxon>
        <taxon>Charadriiformes</taxon>
        <taxon>Scolopacidae</taxon>
        <taxon>Limosa</taxon>
    </lineage>
</organism>
<accession>A0A2I0U6V4</accession>
<evidence type="ECO:0000313" key="2">
    <source>
        <dbReference type="EMBL" id="PKU41741.1"/>
    </source>
</evidence>
<feature type="compositionally biased region" description="Polar residues" evidence="1">
    <location>
        <begin position="1"/>
        <end position="10"/>
    </location>
</feature>
<feature type="region of interest" description="Disordered" evidence="1">
    <location>
        <begin position="1"/>
        <end position="26"/>
    </location>
</feature>
<gene>
    <name evidence="2" type="ORF">llap_7951</name>
</gene>
<evidence type="ECO:0000313" key="3">
    <source>
        <dbReference type="Proteomes" id="UP000233556"/>
    </source>
</evidence>
<protein>
    <submittedName>
        <fullName evidence="2">Protein pxr1-like</fullName>
    </submittedName>
</protein>
<dbReference type="Proteomes" id="UP000233556">
    <property type="component" value="Unassembled WGS sequence"/>
</dbReference>
<name>A0A2I0U6V4_LIMLA</name>
<reference evidence="3" key="1">
    <citation type="submission" date="2017-11" db="EMBL/GenBank/DDBJ databases">
        <authorList>
            <person name="Lima N.C."/>
            <person name="Parody-Merino A.M."/>
            <person name="Battley P.F."/>
            <person name="Fidler A.E."/>
            <person name="Prosdocimi F."/>
        </authorList>
    </citation>
    <scope>NUCLEOTIDE SEQUENCE [LARGE SCALE GENOMIC DNA]</scope>
</reference>
<dbReference type="EMBL" id="KZ506082">
    <property type="protein sequence ID" value="PKU41741.1"/>
    <property type="molecule type" value="Genomic_DNA"/>
</dbReference>
<keyword evidence="3" id="KW-1185">Reference proteome</keyword>
<sequence>MCESDNSADTKVSEEGGGGCAPGPGAEIPLQPLVKIMVRQVVTLQPMEVHGGAEIYLLPMENPTLEQVDA</sequence>
<proteinExistence type="predicted"/>
<evidence type="ECO:0000256" key="1">
    <source>
        <dbReference type="SAM" id="MobiDB-lite"/>
    </source>
</evidence>